<dbReference type="SUPFAM" id="SSF46785">
    <property type="entry name" value="Winged helix' DNA-binding domain"/>
    <property type="match status" value="1"/>
</dbReference>
<evidence type="ECO:0000313" key="6">
    <source>
        <dbReference type="Proteomes" id="UP000036867"/>
    </source>
</evidence>
<dbReference type="AlphaFoldDB" id="A0A0M0LLR7"/>
<dbReference type="STRING" id="263475.AMD00_05325"/>
<dbReference type="Gene3D" id="3.40.50.1360">
    <property type="match status" value="1"/>
</dbReference>
<dbReference type="Gene3D" id="1.10.10.10">
    <property type="entry name" value="Winged helix-like DNA-binding domain superfamily/Winged helix DNA-binding domain"/>
    <property type="match status" value="1"/>
</dbReference>
<name>A0A0M0LLR7_9BACL</name>
<gene>
    <name evidence="5" type="ORF">AMD00_05325</name>
</gene>
<evidence type="ECO:0000259" key="4">
    <source>
        <dbReference type="PROSITE" id="PS51000"/>
    </source>
</evidence>
<dbReference type="PROSITE" id="PS00894">
    <property type="entry name" value="HTH_DEOR_1"/>
    <property type="match status" value="1"/>
</dbReference>
<dbReference type="OrthoDB" id="9797223at2"/>
<dbReference type="GO" id="GO:0003677">
    <property type="term" value="F:DNA binding"/>
    <property type="evidence" value="ECO:0007669"/>
    <property type="project" value="UniProtKB-KW"/>
</dbReference>
<dbReference type="GO" id="GO:0003700">
    <property type="term" value="F:DNA-binding transcription factor activity"/>
    <property type="evidence" value="ECO:0007669"/>
    <property type="project" value="InterPro"/>
</dbReference>
<evidence type="ECO:0000256" key="3">
    <source>
        <dbReference type="ARBA" id="ARBA00023163"/>
    </source>
</evidence>
<dbReference type="InterPro" id="IPR037171">
    <property type="entry name" value="NagB/RpiA_transferase-like"/>
</dbReference>
<keyword evidence="3" id="KW-0804">Transcription</keyword>
<dbReference type="GeneID" id="301135523"/>
<dbReference type="PROSITE" id="PS51000">
    <property type="entry name" value="HTH_DEOR_2"/>
    <property type="match status" value="1"/>
</dbReference>
<dbReference type="SUPFAM" id="SSF100950">
    <property type="entry name" value="NagB/RpiA/CoA transferase-like"/>
    <property type="match status" value="1"/>
</dbReference>
<keyword evidence="2" id="KW-0238">DNA-binding</keyword>
<dbReference type="Proteomes" id="UP000036867">
    <property type="component" value="Unassembled WGS sequence"/>
</dbReference>
<dbReference type="SMART" id="SM00420">
    <property type="entry name" value="HTH_DEOR"/>
    <property type="match status" value="1"/>
</dbReference>
<dbReference type="EMBL" id="LILB01000001">
    <property type="protein sequence ID" value="KOO51857.1"/>
    <property type="molecule type" value="Genomic_DNA"/>
</dbReference>
<sequence>MSKVKHVRIQMIEELLKTNKKVFVKELSEYLRVSPETIRRDLDELAQMKLVNRFHGGATMYKKVEKEPVFEQKLQSNSIAKKRIAKEAATRIENGDIIAVDVGSTTVHLASYISGKDITIVTNSIVAADAFSQALERQQFTGKIILLGGYTNPTQRSVHGALTLNLIDNFQFNKSFISCGGLLEQGIYDFDLDETLVSSKMIRNAQQAILLVDGSKVNISSLVKFGDVIDIHEIISDVVYPSKWNRYKYIWTKVQV</sequence>
<organism evidence="5 6">
    <name type="scientific">Viridibacillus arvi</name>
    <dbReference type="NCBI Taxonomy" id="263475"/>
    <lineage>
        <taxon>Bacteria</taxon>
        <taxon>Bacillati</taxon>
        <taxon>Bacillota</taxon>
        <taxon>Bacilli</taxon>
        <taxon>Bacillales</taxon>
        <taxon>Caryophanaceae</taxon>
        <taxon>Viridibacillus</taxon>
    </lineage>
</organism>
<dbReference type="InterPro" id="IPR036388">
    <property type="entry name" value="WH-like_DNA-bd_sf"/>
</dbReference>
<reference evidence="6" key="1">
    <citation type="submission" date="2015-08" db="EMBL/GenBank/DDBJ databases">
        <title>Fjat-10028 dsm 16317.</title>
        <authorList>
            <person name="Liu B."/>
            <person name="Wang J."/>
            <person name="Zhu Y."/>
            <person name="Liu G."/>
            <person name="Chen Q."/>
            <person name="Chen Z."/>
            <person name="Lan J."/>
            <person name="Che J."/>
            <person name="Ge C."/>
            <person name="Shi H."/>
            <person name="Pan Z."/>
            <person name="Liu X."/>
        </authorList>
    </citation>
    <scope>NUCLEOTIDE SEQUENCE [LARGE SCALE GENOMIC DNA]</scope>
    <source>
        <strain evidence="6">DSM 16317</strain>
    </source>
</reference>
<protein>
    <recommendedName>
        <fullName evidence="4">HTH deoR-type domain-containing protein</fullName>
    </recommendedName>
</protein>
<dbReference type="PANTHER" id="PTHR30363">
    <property type="entry name" value="HTH-TYPE TRANSCRIPTIONAL REGULATOR SRLR-RELATED"/>
    <property type="match status" value="1"/>
</dbReference>
<evidence type="ECO:0000313" key="5">
    <source>
        <dbReference type="EMBL" id="KOO51857.1"/>
    </source>
</evidence>
<dbReference type="InterPro" id="IPR036390">
    <property type="entry name" value="WH_DNA-bd_sf"/>
</dbReference>
<keyword evidence="1" id="KW-0805">Transcription regulation</keyword>
<dbReference type="SMART" id="SM01134">
    <property type="entry name" value="DeoRC"/>
    <property type="match status" value="1"/>
</dbReference>
<dbReference type="InterPro" id="IPR014036">
    <property type="entry name" value="DeoR-like_C"/>
</dbReference>
<feature type="domain" description="HTH deoR-type" evidence="4">
    <location>
        <begin position="5"/>
        <end position="60"/>
    </location>
</feature>
<comment type="caution">
    <text evidence="5">The sequence shown here is derived from an EMBL/GenBank/DDBJ whole genome shotgun (WGS) entry which is preliminary data.</text>
</comment>
<evidence type="ECO:0000256" key="2">
    <source>
        <dbReference type="ARBA" id="ARBA00023125"/>
    </source>
</evidence>
<dbReference type="InterPro" id="IPR050313">
    <property type="entry name" value="Carb_Metab_HTH_regulators"/>
</dbReference>
<dbReference type="PRINTS" id="PR00037">
    <property type="entry name" value="HTHLACR"/>
</dbReference>
<dbReference type="PANTHER" id="PTHR30363:SF44">
    <property type="entry name" value="AGA OPERON TRANSCRIPTIONAL REPRESSOR-RELATED"/>
    <property type="match status" value="1"/>
</dbReference>
<evidence type="ECO:0000256" key="1">
    <source>
        <dbReference type="ARBA" id="ARBA00023015"/>
    </source>
</evidence>
<accession>A0A0M0LLR7</accession>
<dbReference type="Pfam" id="PF00455">
    <property type="entry name" value="DeoRC"/>
    <property type="match status" value="1"/>
</dbReference>
<dbReference type="InterPro" id="IPR001034">
    <property type="entry name" value="DeoR_HTH"/>
</dbReference>
<proteinExistence type="predicted"/>
<dbReference type="InterPro" id="IPR018356">
    <property type="entry name" value="Tscrpt_reg_HTH_DeoR_CS"/>
</dbReference>
<keyword evidence="6" id="KW-1185">Reference proteome</keyword>
<dbReference type="RefSeq" id="WP_053416021.1">
    <property type="nucleotide sequence ID" value="NZ_JBCMHV010000042.1"/>
</dbReference>
<dbReference type="Pfam" id="PF08220">
    <property type="entry name" value="HTH_DeoR"/>
    <property type="match status" value="1"/>
</dbReference>